<reference evidence="1 2" key="1">
    <citation type="submission" date="2015-05" db="EMBL/GenBank/DDBJ databases">
        <title>Draft genome sequence of Microvirga vignae strain BR3299, a novel nitrogen fixing bacteria isolated from Brazil semi-aired region.</title>
        <authorList>
            <person name="Zilli J.E."/>
            <person name="Passos S.R."/>
            <person name="Leite J."/>
            <person name="Baldani J.I."/>
            <person name="Xavier G.R."/>
            <person name="Rumjaneck N.G."/>
            <person name="Simoes-Araujo J.L."/>
        </authorList>
    </citation>
    <scope>NUCLEOTIDE SEQUENCE [LARGE SCALE GENOMIC DNA]</scope>
    <source>
        <strain evidence="1 2">BR3299</strain>
    </source>
</reference>
<proteinExistence type="predicted"/>
<dbReference type="EMBL" id="LCYG01000077">
    <property type="protein sequence ID" value="KLK90580.1"/>
    <property type="molecule type" value="Genomic_DNA"/>
</dbReference>
<dbReference type="AlphaFoldDB" id="A0A0H1R5R8"/>
<organism evidence="1 2">
    <name type="scientific">Microvirga vignae</name>
    <dbReference type="NCBI Taxonomy" id="1225564"/>
    <lineage>
        <taxon>Bacteria</taxon>
        <taxon>Pseudomonadati</taxon>
        <taxon>Pseudomonadota</taxon>
        <taxon>Alphaproteobacteria</taxon>
        <taxon>Hyphomicrobiales</taxon>
        <taxon>Methylobacteriaceae</taxon>
        <taxon>Microvirga</taxon>
    </lineage>
</organism>
<accession>A0A0H1R5R8</accession>
<sequence length="62" mass="6701">MEDLARASLDLQGVPRTGTRVTEIAVEAGRLAGNLSAHVGLLSYYDEPSHFAVLLMDEKADE</sequence>
<gene>
    <name evidence="1" type="ORF">AA309_24910</name>
</gene>
<name>A0A0H1R5R8_9HYPH</name>
<dbReference type="STRING" id="1225564.AA309_24910"/>
<comment type="caution">
    <text evidence="1">The sequence shown here is derived from an EMBL/GenBank/DDBJ whole genome shotgun (WGS) entry which is preliminary data.</text>
</comment>
<evidence type="ECO:0000313" key="1">
    <source>
        <dbReference type="EMBL" id="KLK90580.1"/>
    </source>
</evidence>
<evidence type="ECO:0000313" key="2">
    <source>
        <dbReference type="Proteomes" id="UP000035489"/>
    </source>
</evidence>
<keyword evidence="2" id="KW-1185">Reference proteome</keyword>
<dbReference type="PATRIC" id="fig|1225564.3.peg.6478"/>
<dbReference type="Proteomes" id="UP000035489">
    <property type="component" value="Unassembled WGS sequence"/>
</dbReference>
<protein>
    <submittedName>
        <fullName evidence="1">Uncharacterized protein</fullName>
    </submittedName>
</protein>